<proteinExistence type="predicted"/>
<feature type="domain" description="NECAP PHear" evidence="1">
    <location>
        <begin position="23"/>
        <end position="164"/>
    </location>
</feature>
<dbReference type="Proteomes" id="UP000197138">
    <property type="component" value="Unassembled WGS sequence"/>
</dbReference>
<dbReference type="FunFam" id="2.30.29.30:FF:000150">
    <property type="entry name" value="Adaptin ear-binding coat-associated protein"/>
    <property type="match status" value="1"/>
</dbReference>
<gene>
    <name evidence="2" type="ORF">CDL15_Pgr022100</name>
</gene>
<dbReference type="AlphaFoldDB" id="A0A218VS74"/>
<dbReference type="GO" id="GO:0030125">
    <property type="term" value="C:clathrin vesicle coat"/>
    <property type="evidence" value="ECO:0007669"/>
    <property type="project" value="TreeGrafter"/>
</dbReference>
<name>A0A218VS74_PUNGR</name>
<organism evidence="2 3">
    <name type="scientific">Punica granatum</name>
    <name type="common">Pomegranate</name>
    <dbReference type="NCBI Taxonomy" id="22663"/>
    <lineage>
        <taxon>Eukaryota</taxon>
        <taxon>Viridiplantae</taxon>
        <taxon>Streptophyta</taxon>
        <taxon>Embryophyta</taxon>
        <taxon>Tracheophyta</taxon>
        <taxon>Spermatophyta</taxon>
        <taxon>Magnoliopsida</taxon>
        <taxon>eudicotyledons</taxon>
        <taxon>Gunneridae</taxon>
        <taxon>Pentapetalae</taxon>
        <taxon>rosids</taxon>
        <taxon>malvids</taxon>
        <taxon>Myrtales</taxon>
        <taxon>Lythraceae</taxon>
        <taxon>Punica</taxon>
    </lineage>
</organism>
<dbReference type="Pfam" id="PF07933">
    <property type="entry name" value="DUF1681"/>
    <property type="match status" value="1"/>
</dbReference>
<reference evidence="3" key="1">
    <citation type="journal article" date="2017" name="Plant J.">
        <title>The pomegranate (Punica granatum L.) genome and the genomics of punicalagin biosynthesis.</title>
        <authorList>
            <person name="Qin G."/>
            <person name="Xu C."/>
            <person name="Ming R."/>
            <person name="Tang H."/>
            <person name="Guyot R."/>
            <person name="Kramer E.M."/>
            <person name="Hu Y."/>
            <person name="Yi X."/>
            <person name="Qi Y."/>
            <person name="Xu X."/>
            <person name="Gao Z."/>
            <person name="Pan H."/>
            <person name="Jian J."/>
            <person name="Tian Y."/>
            <person name="Yue Z."/>
            <person name="Xu Y."/>
        </authorList>
    </citation>
    <scope>NUCLEOTIDE SEQUENCE [LARGE SCALE GENOMIC DNA]</scope>
    <source>
        <strain evidence="3">cv. Dabenzi</strain>
    </source>
</reference>
<evidence type="ECO:0000313" key="3">
    <source>
        <dbReference type="Proteomes" id="UP000197138"/>
    </source>
</evidence>
<dbReference type="PANTHER" id="PTHR12847">
    <property type="entry name" value="ATP-BINDING CASSETTE ABC TRANSPORTER-RELATED"/>
    <property type="match status" value="1"/>
</dbReference>
<sequence>MTCFRLRQKMTWKMVEDNEESLEHTLLVIREVSVFKIPPRPTSGGYKCSKWLQSDKIWSDHLRIVSCKDRCEIELEDTNSGELFAACFVYPSQRENAIEIVLDSSRYFVLKIEDGWGKHAFIGLGFTERSEAFDFNIALSDHDKYVKRESDKEASSDDASASDSHIDIHPAVNHQLKASLHSSIHYISN</sequence>
<dbReference type="PANTHER" id="PTHR12847:SF3">
    <property type="entry name" value="EAR-BINDING COAT-ASSOCIATED PROTEIN 2, PUTATIVE, EXPRESSED-RELATED"/>
    <property type="match status" value="1"/>
</dbReference>
<dbReference type="CDD" id="cd13228">
    <property type="entry name" value="PHear_NECAP"/>
    <property type="match status" value="1"/>
</dbReference>
<accession>A0A218VS74</accession>
<dbReference type="EMBL" id="MTKT01006103">
    <property type="protein sequence ID" value="OWM63355.1"/>
    <property type="molecule type" value="Genomic_DNA"/>
</dbReference>
<comment type="caution">
    <text evidence="2">The sequence shown here is derived from an EMBL/GenBank/DDBJ whole genome shotgun (WGS) entry which is preliminary data.</text>
</comment>
<dbReference type="InterPro" id="IPR011993">
    <property type="entry name" value="PH-like_dom_sf"/>
</dbReference>
<dbReference type="InterPro" id="IPR012466">
    <property type="entry name" value="NECAP_PHear"/>
</dbReference>
<protein>
    <recommendedName>
        <fullName evidence="1">NECAP PHear domain-containing protein</fullName>
    </recommendedName>
</protein>
<evidence type="ECO:0000259" key="1">
    <source>
        <dbReference type="Pfam" id="PF07933"/>
    </source>
</evidence>
<dbReference type="SUPFAM" id="SSF50729">
    <property type="entry name" value="PH domain-like"/>
    <property type="match status" value="1"/>
</dbReference>
<dbReference type="GO" id="GO:0006897">
    <property type="term" value="P:endocytosis"/>
    <property type="evidence" value="ECO:0007669"/>
    <property type="project" value="InterPro"/>
</dbReference>
<dbReference type="Gene3D" id="2.30.29.30">
    <property type="entry name" value="Pleckstrin-homology domain (PH domain)/Phosphotyrosine-binding domain (PTB)"/>
    <property type="match status" value="1"/>
</dbReference>
<evidence type="ECO:0000313" key="2">
    <source>
        <dbReference type="EMBL" id="OWM63355.1"/>
    </source>
</evidence>